<proteinExistence type="predicted"/>
<dbReference type="RefSeq" id="XP_066668386.1">
    <property type="nucleotide sequence ID" value="XM_066813044.1"/>
</dbReference>
<evidence type="ECO:0000256" key="1">
    <source>
        <dbReference type="SAM" id="MobiDB-lite"/>
    </source>
</evidence>
<dbReference type="EMBL" id="JAQQWN010000006">
    <property type="protein sequence ID" value="KAK8080911.1"/>
    <property type="molecule type" value="Genomic_DNA"/>
</dbReference>
<sequence>MAELLGAVASGFRIKTLLEDVRDVPEDLERHLGQIQILAPLLAEIDHGPSISNGALLAAAQQCRQAALELDGLATDLSRQLQCSRGIHRRIRSLQVVLQKSTLARHEKRVQATMEMLMLALQLTSLCRQNELIQLQYAQPGIIAAEVVGSLGESRGGHHPAQPDNHPGRESGVVRTKHPVPSPVNRALRQRLGYFHPTKTVGLGWLTGSIEVQTTDWNTTNHGKDSVFEDTWCRIRVRLPRWLSERALDSILYKDSLSWNHVLIPYNERRMDSIIGSKLHRIMRNDDVQEIERLFRNREITANDYFTCFNCGGVNHSLFSLAIRHEAWKIGNYLEERGVSPEFGSVSTRNWNASDVDVYYRQQLMQRLNGVVFDSWFLINIYLSSFDGTIQEFESLRRSLWPDSEFFQTCFAEIRVYLATSIASSYVSGSIKASLRGERIRHILFHTCDYWYDDVPNPSLCFRVLEVVELNIGSATTRGNPSDQQIWTELWAELAVGRQDGKVALDKSSQLYGAMRRKRRSSWLSSLVEGVWLGSGTSRKDFGRLNMAINEAIRLFLQMLKTCRVNLVSAVEIEISMWEVCGSSKRWRNRSFPGLDGMEFCCIGITYGPNPEDFRFWSADNTESYAGDFWELVDPTPLWMPGGWVGDDMDRMIY</sequence>
<dbReference type="GeneID" id="92046104"/>
<evidence type="ECO:0000313" key="2">
    <source>
        <dbReference type="EMBL" id="KAK8080911.1"/>
    </source>
</evidence>
<dbReference type="Proteomes" id="UP001433268">
    <property type="component" value="Unassembled WGS sequence"/>
</dbReference>
<protein>
    <submittedName>
        <fullName evidence="2">Uncharacterized protein</fullName>
    </submittedName>
</protein>
<organism evidence="2 3">
    <name type="scientific">Apiospora hydei</name>
    <dbReference type="NCBI Taxonomy" id="1337664"/>
    <lineage>
        <taxon>Eukaryota</taxon>
        <taxon>Fungi</taxon>
        <taxon>Dikarya</taxon>
        <taxon>Ascomycota</taxon>
        <taxon>Pezizomycotina</taxon>
        <taxon>Sordariomycetes</taxon>
        <taxon>Xylariomycetidae</taxon>
        <taxon>Amphisphaeriales</taxon>
        <taxon>Apiosporaceae</taxon>
        <taxon>Apiospora</taxon>
    </lineage>
</organism>
<keyword evidence="3" id="KW-1185">Reference proteome</keyword>
<accession>A0ABR1WBM2</accession>
<gene>
    <name evidence="2" type="ORF">PG997_008729</name>
</gene>
<feature type="region of interest" description="Disordered" evidence="1">
    <location>
        <begin position="153"/>
        <end position="182"/>
    </location>
</feature>
<name>A0ABR1WBM2_9PEZI</name>
<evidence type="ECO:0000313" key="3">
    <source>
        <dbReference type="Proteomes" id="UP001433268"/>
    </source>
</evidence>
<comment type="caution">
    <text evidence="2">The sequence shown here is derived from an EMBL/GenBank/DDBJ whole genome shotgun (WGS) entry which is preliminary data.</text>
</comment>
<reference evidence="2 3" key="1">
    <citation type="submission" date="2023-01" db="EMBL/GenBank/DDBJ databases">
        <title>Analysis of 21 Apiospora genomes using comparative genomics revels a genus with tremendous synthesis potential of carbohydrate active enzymes and secondary metabolites.</title>
        <authorList>
            <person name="Sorensen T."/>
        </authorList>
    </citation>
    <scope>NUCLEOTIDE SEQUENCE [LARGE SCALE GENOMIC DNA]</scope>
    <source>
        <strain evidence="2 3">CBS 114990</strain>
    </source>
</reference>